<keyword evidence="1" id="KW-0812">Transmembrane</keyword>
<evidence type="ECO:0000313" key="2">
    <source>
        <dbReference type="EMBL" id="MFC4588549.1"/>
    </source>
</evidence>
<organism evidence="2 3">
    <name type="scientific">Sphaerisporangium corydalis</name>
    <dbReference type="NCBI Taxonomy" id="1441875"/>
    <lineage>
        <taxon>Bacteria</taxon>
        <taxon>Bacillati</taxon>
        <taxon>Actinomycetota</taxon>
        <taxon>Actinomycetes</taxon>
        <taxon>Streptosporangiales</taxon>
        <taxon>Streptosporangiaceae</taxon>
        <taxon>Sphaerisporangium</taxon>
    </lineage>
</organism>
<reference evidence="3" key="1">
    <citation type="journal article" date="2019" name="Int. J. Syst. Evol. Microbiol.">
        <title>The Global Catalogue of Microorganisms (GCM) 10K type strain sequencing project: providing services to taxonomists for standard genome sequencing and annotation.</title>
        <authorList>
            <consortium name="The Broad Institute Genomics Platform"/>
            <consortium name="The Broad Institute Genome Sequencing Center for Infectious Disease"/>
            <person name="Wu L."/>
            <person name="Ma J."/>
        </authorList>
    </citation>
    <scope>NUCLEOTIDE SEQUENCE [LARGE SCALE GENOMIC DNA]</scope>
    <source>
        <strain evidence="3">CCUG 49560</strain>
    </source>
</reference>
<protein>
    <submittedName>
        <fullName evidence="2">Uncharacterized protein</fullName>
    </submittedName>
</protein>
<dbReference type="Proteomes" id="UP001595891">
    <property type="component" value="Unassembled WGS sequence"/>
</dbReference>
<keyword evidence="1" id="KW-1133">Transmembrane helix</keyword>
<sequence length="50" mass="5348">MNTVTLILLLAAFVAFLLAAINANVPRVNLIGLGLALLVLTELIPVFQKM</sequence>
<evidence type="ECO:0000313" key="3">
    <source>
        <dbReference type="Proteomes" id="UP001595891"/>
    </source>
</evidence>
<dbReference type="RefSeq" id="WP_262847156.1">
    <property type="nucleotide sequence ID" value="NZ_JANZYP010000058.1"/>
</dbReference>
<comment type="caution">
    <text evidence="2">The sequence shown here is derived from an EMBL/GenBank/DDBJ whole genome shotgun (WGS) entry which is preliminary data.</text>
</comment>
<keyword evidence="3" id="KW-1185">Reference proteome</keyword>
<accession>A0ABV9EJT2</accession>
<name>A0ABV9EJT2_9ACTN</name>
<keyword evidence="1" id="KW-0472">Membrane</keyword>
<dbReference type="EMBL" id="JBHSFN010000012">
    <property type="protein sequence ID" value="MFC4588549.1"/>
    <property type="molecule type" value="Genomic_DNA"/>
</dbReference>
<feature type="transmembrane region" description="Helical" evidence="1">
    <location>
        <begin position="29"/>
        <end position="47"/>
    </location>
</feature>
<proteinExistence type="predicted"/>
<gene>
    <name evidence="2" type="ORF">ACFO8L_20840</name>
</gene>
<evidence type="ECO:0000256" key="1">
    <source>
        <dbReference type="SAM" id="Phobius"/>
    </source>
</evidence>